<comment type="caution">
    <text evidence="2">The sequence shown here is derived from an EMBL/GenBank/DDBJ whole genome shotgun (WGS) entry which is preliminary data.</text>
</comment>
<dbReference type="OrthoDB" id="10472899at2759"/>
<feature type="non-terminal residue" evidence="2">
    <location>
        <position position="1"/>
    </location>
</feature>
<evidence type="ECO:0000313" key="2">
    <source>
        <dbReference type="EMBL" id="PON47542.1"/>
    </source>
</evidence>
<proteinExistence type="predicted"/>
<name>A0A2P5BFH8_TREOI</name>
<reference evidence="3" key="1">
    <citation type="submission" date="2016-06" db="EMBL/GenBank/DDBJ databases">
        <title>Parallel loss of symbiosis genes in relatives of nitrogen-fixing non-legume Parasponia.</title>
        <authorList>
            <person name="Van Velzen R."/>
            <person name="Holmer R."/>
            <person name="Bu F."/>
            <person name="Rutten L."/>
            <person name="Van Zeijl A."/>
            <person name="Liu W."/>
            <person name="Santuari L."/>
            <person name="Cao Q."/>
            <person name="Sharma T."/>
            <person name="Shen D."/>
            <person name="Roswanjaya Y."/>
            <person name="Wardhani T."/>
            <person name="Kalhor M.S."/>
            <person name="Jansen J."/>
            <person name="Van den Hoogen J."/>
            <person name="Gungor B."/>
            <person name="Hartog M."/>
            <person name="Hontelez J."/>
            <person name="Verver J."/>
            <person name="Yang W.-C."/>
            <person name="Schijlen E."/>
            <person name="Repin R."/>
            <person name="Schilthuizen M."/>
            <person name="Schranz E."/>
            <person name="Heidstra R."/>
            <person name="Miyata K."/>
            <person name="Fedorova E."/>
            <person name="Kohlen W."/>
            <person name="Bisseling T."/>
            <person name="Smit S."/>
            <person name="Geurts R."/>
        </authorList>
    </citation>
    <scope>NUCLEOTIDE SEQUENCE [LARGE SCALE GENOMIC DNA]</scope>
    <source>
        <strain evidence="3">cv. RG33-2</strain>
    </source>
</reference>
<protein>
    <submittedName>
        <fullName evidence="2">Uncharacterized protein</fullName>
    </submittedName>
</protein>
<dbReference type="AlphaFoldDB" id="A0A2P5BFH8"/>
<feature type="region of interest" description="Disordered" evidence="1">
    <location>
        <begin position="1"/>
        <end position="23"/>
    </location>
</feature>
<dbReference type="Proteomes" id="UP000237000">
    <property type="component" value="Unassembled WGS sequence"/>
</dbReference>
<dbReference type="InParanoid" id="A0A2P5BFH8"/>
<accession>A0A2P5BFH8</accession>
<gene>
    <name evidence="2" type="ORF">TorRG33x02_323050</name>
</gene>
<keyword evidence="3" id="KW-1185">Reference proteome</keyword>
<dbReference type="EMBL" id="JXTC01000533">
    <property type="protein sequence ID" value="PON47542.1"/>
    <property type="molecule type" value="Genomic_DNA"/>
</dbReference>
<evidence type="ECO:0000256" key="1">
    <source>
        <dbReference type="SAM" id="MobiDB-lite"/>
    </source>
</evidence>
<sequence>NQSHKGSSESNNPRNHGSTTKTQPQFLETVLRLSSSRWQTSCGCIVLWGVYMFNCSNSLSQAINQTPYEQNKILIIPNTTIKIKPQKDYKIPKSSSLLIIYQ</sequence>
<evidence type="ECO:0000313" key="3">
    <source>
        <dbReference type="Proteomes" id="UP000237000"/>
    </source>
</evidence>
<organism evidence="2 3">
    <name type="scientific">Trema orientale</name>
    <name type="common">Charcoal tree</name>
    <name type="synonym">Celtis orientalis</name>
    <dbReference type="NCBI Taxonomy" id="63057"/>
    <lineage>
        <taxon>Eukaryota</taxon>
        <taxon>Viridiplantae</taxon>
        <taxon>Streptophyta</taxon>
        <taxon>Embryophyta</taxon>
        <taxon>Tracheophyta</taxon>
        <taxon>Spermatophyta</taxon>
        <taxon>Magnoliopsida</taxon>
        <taxon>eudicotyledons</taxon>
        <taxon>Gunneridae</taxon>
        <taxon>Pentapetalae</taxon>
        <taxon>rosids</taxon>
        <taxon>fabids</taxon>
        <taxon>Rosales</taxon>
        <taxon>Cannabaceae</taxon>
        <taxon>Trema</taxon>
    </lineage>
</organism>